<accession>A0A395XCW0</accession>
<evidence type="ECO:0000256" key="1">
    <source>
        <dbReference type="SAM" id="Phobius"/>
    </source>
</evidence>
<gene>
    <name evidence="2" type="ORF">DWV92_06995</name>
</gene>
<keyword evidence="1" id="KW-0812">Transmembrane</keyword>
<dbReference type="AlphaFoldDB" id="A0A395XCW0"/>
<keyword evidence="1" id="KW-1133">Transmembrane helix</keyword>
<dbReference type="Proteomes" id="UP000265970">
    <property type="component" value="Unassembled WGS sequence"/>
</dbReference>
<feature type="transmembrane region" description="Helical" evidence="1">
    <location>
        <begin position="34"/>
        <end position="51"/>
    </location>
</feature>
<feature type="transmembrane region" description="Helical" evidence="1">
    <location>
        <begin position="57"/>
        <end position="77"/>
    </location>
</feature>
<name>A0A395XCW0_9BIFI</name>
<comment type="caution">
    <text evidence="2">The sequence shown here is derived from an EMBL/GenBank/DDBJ whole genome shotgun (WGS) entry which is preliminary data.</text>
</comment>
<sequence length="124" mass="13957">MTMDDITEVSSTEEIERKNTIQVTKNTEVRSKTLIAALLGLIVGVVMFFITVGFLGLLLSCVWIVAGAVLAPVLFVFRTNDQMRQVRWRRALSKIKSKQVTGRIFFPNSSDAEDVTHTHWVAFV</sequence>
<reference evidence="2 3" key="1">
    <citation type="submission" date="2018-08" db="EMBL/GenBank/DDBJ databases">
        <title>A genome reference for cultivated species of the human gut microbiota.</title>
        <authorList>
            <person name="Zou Y."/>
            <person name="Xue W."/>
            <person name="Luo G."/>
        </authorList>
    </citation>
    <scope>NUCLEOTIDE SEQUENCE [LARGE SCALE GENOMIC DNA]</scope>
    <source>
        <strain evidence="2 3">AF13-3LB</strain>
    </source>
</reference>
<evidence type="ECO:0000313" key="3">
    <source>
        <dbReference type="Proteomes" id="UP000265970"/>
    </source>
</evidence>
<organism evidence="2 3">
    <name type="scientific">Bifidobacterium pseudolongum</name>
    <dbReference type="NCBI Taxonomy" id="1694"/>
    <lineage>
        <taxon>Bacteria</taxon>
        <taxon>Bacillati</taxon>
        <taxon>Actinomycetota</taxon>
        <taxon>Actinomycetes</taxon>
        <taxon>Bifidobacteriales</taxon>
        <taxon>Bifidobacteriaceae</taxon>
        <taxon>Bifidobacterium</taxon>
    </lineage>
</organism>
<protein>
    <submittedName>
        <fullName evidence="2">Uncharacterized protein</fullName>
    </submittedName>
</protein>
<proteinExistence type="predicted"/>
<evidence type="ECO:0000313" key="2">
    <source>
        <dbReference type="EMBL" id="RGW08581.1"/>
    </source>
</evidence>
<dbReference type="EMBL" id="QRZV01000004">
    <property type="protein sequence ID" value="RGW08581.1"/>
    <property type="molecule type" value="Genomic_DNA"/>
</dbReference>
<keyword evidence="1" id="KW-0472">Membrane</keyword>